<name>A0A1F7J4B3_9BACT</name>
<evidence type="ECO:0000259" key="2">
    <source>
        <dbReference type="Pfam" id="PF18915"/>
    </source>
</evidence>
<dbReference type="AlphaFoldDB" id="A0A1F7J4B3"/>
<feature type="domain" description="DUF5667" evidence="2">
    <location>
        <begin position="46"/>
        <end position="157"/>
    </location>
</feature>
<evidence type="ECO:0000256" key="1">
    <source>
        <dbReference type="SAM" id="Phobius"/>
    </source>
</evidence>
<accession>A0A1F7J4B3</accession>
<dbReference type="Pfam" id="PF18915">
    <property type="entry name" value="DUF5667"/>
    <property type="match status" value="1"/>
</dbReference>
<keyword evidence="1" id="KW-0812">Transmembrane</keyword>
<gene>
    <name evidence="3" type="ORF">A3B50_04075</name>
</gene>
<evidence type="ECO:0000313" key="3">
    <source>
        <dbReference type="EMBL" id="OGK50453.1"/>
    </source>
</evidence>
<sequence>MVKKIGVPIILGIFLLFIVPVFYLVDYSQQVSLNQDKVEYQLPHPGILPDHPLYVFKAARDKVLEFFTRENIKKAELYLLFSDKRVKMAEELASKGKSNLAITTFSKAEKYFLKIPDLLRDSKKQGVGPSAELIDHLKKSNEKHAEVLSVLLETLPEGEQEGLSQIRELNLQVSNELSTLK</sequence>
<protein>
    <recommendedName>
        <fullName evidence="2">DUF5667 domain-containing protein</fullName>
    </recommendedName>
</protein>
<proteinExistence type="predicted"/>
<feature type="transmembrane region" description="Helical" evidence="1">
    <location>
        <begin position="7"/>
        <end position="25"/>
    </location>
</feature>
<organism evidence="3 4">
    <name type="scientific">Candidatus Roizmanbacteria bacterium RIFCSPLOWO2_01_FULL_40_42</name>
    <dbReference type="NCBI Taxonomy" id="1802066"/>
    <lineage>
        <taxon>Bacteria</taxon>
        <taxon>Candidatus Roizmaniibacteriota</taxon>
    </lineage>
</organism>
<dbReference type="EMBL" id="MGAQ01000016">
    <property type="protein sequence ID" value="OGK50453.1"/>
    <property type="molecule type" value="Genomic_DNA"/>
</dbReference>
<evidence type="ECO:0000313" key="4">
    <source>
        <dbReference type="Proteomes" id="UP000178558"/>
    </source>
</evidence>
<keyword evidence="1" id="KW-0472">Membrane</keyword>
<comment type="caution">
    <text evidence="3">The sequence shown here is derived from an EMBL/GenBank/DDBJ whole genome shotgun (WGS) entry which is preliminary data.</text>
</comment>
<keyword evidence="1" id="KW-1133">Transmembrane helix</keyword>
<dbReference type="InterPro" id="IPR043725">
    <property type="entry name" value="DUF5667"/>
</dbReference>
<reference evidence="3 4" key="1">
    <citation type="journal article" date="2016" name="Nat. Commun.">
        <title>Thousands of microbial genomes shed light on interconnected biogeochemical processes in an aquifer system.</title>
        <authorList>
            <person name="Anantharaman K."/>
            <person name="Brown C.T."/>
            <person name="Hug L.A."/>
            <person name="Sharon I."/>
            <person name="Castelle C.J."/>
            <person name="Probst A.J."/>
            <person name="Thomas B.C."/>
            <person name="Singh A."/>
            <person name="Wilkins M.J."/>
            <person name="Karaoz U."/>
            <person name="Brodie E.L."/>
            <person name="Williams K.H."/>
            <person name="Hubbard S.S."/>
            <person name="Banfield J.F."/>
        </authorList>
    </citation>
    <scope>NUCLEOTIDE SEQUENCE [LARGE SCALE GENOMIC DNA]</scope>
</reference>
<dbReference type="Proteomes" id="UP000178558">
    <property type="component" value="Unassembled WGS sequence"/>
</dbReference>